<organism evidence="3 4">
    <name type="scientific">Pleurodeles waltl</name>
    <name type="common">Iberian ribbed newt</name>
    <dbReference type="NCBI Taxonomy" id="8319"/>
    <lineage>
        <taxon>Eukaryota</taxon>
        <taxon>Metazoa</taxon>
        <taxon>Chordata</taxon>
        <taxon>Craniata</taxon>
        <taxon>Vertebrata</taxon>
        <taxon>Euteleostomi</taxon>
        <taxon>Amphibia</taxon>
        <taxon>Batrachia</taxon>
        <taxon>Caudata</taxon>
        <taxon>Salamandroidea</taxon>
        <taxon>Salamandridae</taxon>
        <taxon>Pleurodelinae</taxon>
        <taxon>Pleurodeles</taxon>
    </lineage>
</organism>
<evidence type="ECO:0000313" key="3">
    <source>
        <dbReference type="EMBL" id="KAJ1138473.1"/>
    </source>
</evidence>
<keyword evidence="2" id="KW-1133">Transmembrane helix</keyword>
<keyword evidence="2" id="KW-0812">Transmembrane</keyword>
<evidence type="ECO:0000256" key="2">
    <source>
        <dbReference type="SAM" id="Phobius"/>
    </source>
</evidence>
<feature type="transmembrane region" description="Helical" evidence="2">
    <location>
        <begin position="12"/>
        <end position="36"/>
    </location>
</feature>
<dbReference type="Proteomes" id="UP001066276">
    <property type="component" value="Chromosome 6"/>
</dbReference>
<protein>
    <submittedName>
        <fullName evidence="3">Uncharacterized protein</fullName>
    </submittedName>
</protein>
<reference evidence="3" key="1">
    <citation type="journal article" date="2022" name="bioRxiv">
        <title>Sequencing and chromosome-scale assembly of the giantPleurodeles waltlgenome.</title>
        <authorList>
            <person name="Brown T."/>
            <person name="Elewa A."/>
            <person name="Iarovenko S."/>
            <person name="Subramanian E."/>
            <person name="Araus A.J."/>
            <person name="Petzold A."/>
            <person name="Susuki M."/>
            <person name="Suzuki K.-i.T."/>
            <person name="Hayashi T."/>
            <person name="Toyoda A."/>
            <person name="Oliveira C."/>
            <person name="Osipova E."/>
            <person name="Leigh N.D."/>
            <person name="Simon A."/>
            <person name="Yun M.H."/>
        </authorList>
    </citation>
    <scope>NUCLEOTIDE SEQUENCE</scope>
    <source>
        <strain evidence="3">20211129_DDA</strain>
        <tissue evidence="3">Liver</tissue>
    </source>
</reference>
<proteinExistence type="predicted"/>
<gene>
    <name evidence="3" type="ORF">NDU88_004856</name>
</gene>
<evidence type="ECO:0000256" key="1">
    <source>
        <dbReference type="SAM" id="MobiDB-lite"/>
    </source>
</evidence>
<keyword evidence="4" id="KW-1185">Reference proteome</keyword>
<dbReference type="AlphaFoldDB" id="A0AAV7QDV8"/>
<name>A0AAV7QDV8_PLEWA</name>
<comment type="caution">
    <text evidence="3">The sequence shown here is derived from an EMBL/GenBank/DDBJ whole genome shotgun (WGS) entry which is preliminary data.</text>
</comment>
<accession>A0AAV7QDV8</accession>
<feature type="region of interest" description="Disordered" evidence="1">
    <location>
        <begin position="49"/>
        <end position="68"/>
    </location>
</feature>
<feature type="region of interest" description="Disordered" evidence="1">
    <location>
        <begin position="79"/>
        <end position="114"/>
    </location>
</feature>
<feature type="compositionally biased region" description="Basic and acidic residues" evidence="1">
    <location>
        <begin position="86"/>
        <end position="103"/>
    </location>
</feature>
<dbReference type="EMBL" id="JANPWB010000010">
    <property type="protein sequence ID" value="KAJ1138473.1"/>
    <property type="molecule type" value="Genomic_DNA"/>
</dbReference>
<sequence>MDTVTAVCRLEVLHLILAFLAGVLLSALVFTLVLYIRKKIGGPDVIQLSKAPESPDVSQPMASKETEEGLTYASLNFQENSKSQKHGSDHTRQLEIDDARKSNTDTYASVSINN</sequence>
<feature type="compositionally biased region" description="Polar residues" evidence="1">
    <location>
        <begin position="104"/>
        <end position="114"/>
    </location>
</feature>
<keyword evidence="2" id="KW-0472">Membrane</keyword>
<evidence type="ECO:0000313" key="4">
    <source>
        <dbReference type="Proteomes" id="UP001066276"/>
    </source>
</evidence>